<evidence type="ECO:0000256" key="1">
    <source>
        <dbReference type="SAM" id="Phobius"/>
    </source>
</evidence>
<dbReference type="PANTHER" id="PTHR23275">
    <property type="entry name" value="CABRIOLET.-RELATED"/>
    <property type="match status" value="1"/>
</dbReference>
<feature type="domain" description="EGF-like" evidence="3">
    <location>
        <begin position="881"/>
        <end position="911"/>
    </location>
</feature>
<keyword evidence="5" id="KW-1185">Reference proteome</keyword>
<dbReference type="CDD" id="cd00064">
    <property type="entry name" value="FU"/>
    <property type="match status" value="1"/>
</dbReference>
<reference evidence="4" key="1">
    <citation type="submission" date="2021-01" db="EMBL/GenBank/DDBJ databases">
        <authorList>
            <consortium name="Genoscope - CEA"/>
            <person name="William W."/>
        </authorList>
    </citation>
    <scope>NUCLEOTIDE SEQUENCE</scope>
</reference>
<feature type="domain" description="EGF-like" evidence="3">
    <location>
        <begin position="406"/>
        <end position="434"/>
    </location>
</feature>
<feature type="domain" description="EGF-like" evidence="3">
    <location>
        <begin position="436"/>
        <end position="466"/>
    </location>
</feature>
<feature type="domain" description="EGF-like" evidence="3">
    <location>
        <begin position="4608"/>
        <end position="4638"/>
    </location>
</feature>
<feature type="domain" description="EGF-like" evidence="3">
    <location>
        <begin position="1329"/>
        <end position="1358"/>
    </location>
</feature>
<evidence type="ECO:0000313" key="4">
    <source>
        <dbReference type="EMBL" id="CAD8207207.1"/>
    </source>
</evidence>
<dbReference type="PANTHER" id="PTHR23275:SF100">
    <property type="entry name" value="EGF-LIKE DOMAIN-CONTAINING PROTEIN"/>
    <property type="match status" value="1"/>
</dbReference>
<feature type="domain" description="EGF-like" evidence="3">
    <location>
        <begin position="1296"/>
        <end position="1327"/>
    </location>
</feature>
<dbReference type="EMBL" id="CAJJDO010000146">
    <property type="protein sequence ID" value="CAD8207207.1"/>
    <property type="molecule type" value="Genomic_DNA"/>
</dbReference>
<keyword evidence="1" id="KW-0812">Transmembrane</keyword>
<feature type="domain" description="EGF-like" evidence="3">
    <location>
        <begin position="2248"/>
        <end position="2283"/>
    </location>
</feature>
<feature type="signal peptide" evidence="2">
    <location>
        <begin position="1"/>
        <end position="22"/>
    </location>
</feature>
<proteinExistence type="predicted"/>
<feature type="domain" description="EGF-like" evidence="3">
    <location>
        <begin position="1748"/>
        <end position="1777"/>
    </location>
</feature>
<keyword evidence="1" id="KW-0472">Membrane</keyword>
<feature type="chain" id="PRO_5035793843" description="EGF-like domain-containing protein" evidence="2">
    <location>
        <begin position="23"/>
        <end position="5265"/>
    </location>
</feature>
<accession>A0A8S1Y1S9</accession>
<sequence length="5265" mass="607442">MKIILVSLLIVASLSSFNRVLSEVSQTSNKWQFNLFTSTAEQNSQSYILEGEELLLLQNTINEDGNNQIKINKYLRDGTQITTTKNIGDQTKACSKARITLIPSIGFVVGWIQKTDKNSQLYLQFFNNNLTALGGQILINDISEEVHWDLSSEYFYIYNLGNYQLLLLYKETNIDKLWSGTIYNYNTQQSSNTIRLTNSKFVEIAQNSIGNLILLQRIQNSALSSYLIATKINQDGQIVYSKNVQHIRFQSQYEPRLVALSNNNFVLFYQYGDQIYYQVYNQHFDSVLFSSQSRYYALLTPTWEFNNFFRGGQIQVLALEGSVVLVGVNYNTLRFQLVQLDNEYLEFIQQREIHYEDLNIYKFSIQRTNDQTIFVQWISGNPLTLLPEYTQSLYQSELNLKLTLSSCVLNCDHCENNVCQKCSTGYVLNNQKCQIQCQTNCVQCSTKNSCDVCESGYILNNKMQCVNQNNSATQELKVSISESTHKSNQQVKQFQDGSLLVYYSEYLIQQQVLQFRVITNDGEIIQAHQMNHQVWAGYDVILVNDTTAYLYTLEQSEGSTVIKQRQFNPKTFEFSTVIRLQIQNQGFQYRGDVQNNLIAVGFENSVCLILKGLDSGDNVQLNLGFYTYNGELLINHFIGYTHIIQNYSYNDEESRFDYEFDELYFYIIITRGCSLQFIQFNLVGVRLYEEYFSYTDQWFCQNLINPSFSKISNKNRFMIAMELAQTIIVFNWKDSTILYTTDNKIKAKKPQLNAFTDNSFVLLYEEYDLSDRFTTIKYVRFEFNDVIVEQTINSNSVLPQNLKVLNQDNQFLILSWLAYGSSKIQSTNQVYIERMLLNENLIVGFGKQCPQNCENCNEQNDCLACNIDYSLSVEQNKCLLLCPQGCSTCVTKDQCLVCQQGYQLSSLNVCELSQKNMIAVLKNNVQIIDQIDIDLAQNGNLFISWMQKDEYNNQQTFIKQIDVHGQQVGSDVKINVCTQYGSKIYSTSYFNILSTICGNIELGAEMYLHFYTQNFETRYSFWVDSGIRILSYTINDTPYAIQVISEKEVLLVQQIMNSESDVYLRLYKLCKTDYYYSYDNKFFVCTSNILGNYNQKLQDLQITYDYLQFYISYKIQVQLEDGSFQQQKFKITTDYNFNQVNTLQIFDLNQQTLILANLNKLDISNNNAEIQLTISYGNKQLNQHKIELNNQNSDLMIEQIDVAATEQGFYVVWIEQSSINFPTKQIKAQGFYNNGTQITEIQNLIQQSYQPNRIFIQSVRNNQMIVVWQDKDLNGQKLLATRYNQMLQLLPLNTVLCQTHCENCQTANTCAKCYSGYYYNTDQGQCQLICPTYCQVCTQKDVCDICQTNYYLINDQCVYDATKQYERVLADIEDSSITRVSTSVFSDNGFVVVWNNNFDGKQQLLMKLYNNLKEEQKSIPLNGENDKLYPMVEVLDGDLIALAWFEGQCSVSCRLQLQIFDRFGTIQSTEITIAFVTLPPLGKQNPVVIKRFDRKLIVAYIAYENGKTVGYSTIYEQDSGLVQAIQLIDPDQNVDNLNIISLNGYYHGIMYVRNNKELYIHHTFETGCWNGCGYFDGAQLMIQAEYQISSPSGFLRQDNYLILSWVEKTTINGFLIEKSYYSRCWSWGCDGKQQVSSNQFDEIYLPQLAGSNGQYGYYRYSIIYGSQDYPNHIRRTIKLQSFFDYGGMDKKVQINILSQKIEQFITYEYPNGDVLVISVGQTSESNSQILMNLVTVLGDQQKLIGHPTCQQRCQRCDASLTCFNCNTGYTLIDGQCLRQCDKNCLVCDRNWESPLFQCNECEFGYKLNNFQQCLPTDTSIIQTLINTYQSGNQYGQRIATLSNYQSVIVWNSENQDKNGKSIYMQLYDQQMNKIGGETLVTKDNIGVQEEPDIAALPNNQFIIIWKDNHSNAGRRILMQRFSLTFERIGNEIVVYDSTTDIVSNLQSFVNYIDVHHKIAISQSGQVSVLLFLQQKTNNFDINLKQYNSNFEEYTSISIGQTSFYQQTSASTLNNLLLFTWKSQDGIRINFINELGSKVNYYIIPNSQSYSYPSIIAISEDEILIACVGSQLNQLLVYKQNLSLSSTISPQIIQQEYQITDLNLLSMNSGYVIAFKQLKLTPYYQNDQVSLLLFNSIGDQISSETIQVNDYHGPVTDIRVARLSNDEFIITWTQIISTFNGIGQINERNVEDLSGNGVYVKRYNMAGQLQSIENIVCQTYCKQCSKQNLCEACMDGYQFDQQKLICLPICSSNCNYCTRFLGQFKSYCQSCIDGYAINDQGDCVKVQEQQVQQFYQLDGDYMVNQILTLSNGNIVILYQQYWGDQYQMNIIDVAGNIVVKGRFIDGTCCRRLTKATALTGGNFAIVQRSFDTGWIDGFILFVFDQEGRTIKQDQLHYPYYWGSPEYWRNQNLLQINSLSDGGFVILFVSNNDGYIYNSNNPKLHLRIYNKEYYLVKNDIIIQTYFNRNEYWDYWNYDYYFINQQNQAIQVLESVNSIIISFGTHLYNTWEENKNSIQVFVYSKEGQFILNKRVEIPNNDWWAAGYNPKFNLFEIEINKFLLVYFTNRQVYGQFYDEKFNLQVEKSINLESMGGLHCYGCCIGCWDQITSSVAIVKNVIFITNRPNIQDLYISTYNLNFNQITSPFKVSNNKFDWYDHLRNQHLIVNYQLETLLLAQVVKYKGNMHLIFDKLDKNCNKVKQWTSCGENCMDCQENTQQCLECKNGYFVDETYKCKKSCDLQSCILCDFNGQYGGICRVCQEGYQLKDNVECVQIDNSRIKETKLSSSNHQAQNTPRIKALLDGRMLLISLQSNNKIIAQFYDSLGNLSGDQVVLLEEEGINHFDFSVSKNEDKIILAWVSNNQYNAKALKFNIDLQLISNEQIIILDSVNQYGIYQITVEFLQDNSYVCVLFGNGQNWIRTVNDQDQVNSFNIVNQVNNGWCCDPWGCYYWDCYYDYYYNWNNQYLDYLSARFDREPSILITQNNIIVALVEQNRLILKTYDNLGNYLFEFNYQNINQYQFRMPYQPSIALLENGKIVVVWKDIMEVYNVGVNEQGVPTFKQTVIAYMITDEQFKDVRIQYIGMDYVQEERPDVAAISNGFAISWSGRSERNNQNIDLRIAYFDLYGNLQTGFIPVSSICNRPINSQISKLSDGSILVSWYQDYDIYVQKLDRNGVVYPLAQPIGCPLFCSRCNQEGCLECFGGYELNDVKQCQIIVPKCTIENCQVCEFGLMRCMLCKDGYFLEDNFDVCTIIDQTNKEYKLAQSNVINDHSTSIVSVENGTIIHVWLDTKDNGYVLKGSTFTQFGSQIISDKQVYLLPKDVFIQVKSQNSNVVVLIYNQQFSEILIINSNLDVVKDKVDITNIIKEEFIISYQWQNQKLQTFTDGFIIEITGVRQQVVNQFNINPEIRKCIVVEVFVFNFNIELTTQPFGFYMEGQPSTGIVDSLNNCKIQNLSNILYSDQIYVASFQYDLNRQSIQVYNYKGEKLREGQLNMWFWCIIRLFKSQDGNLYLIGRDGKGIIINIESLQEQNHLDYLTYNNYCIDYRIVNSLWNEQLFLGNQVFGEVSRWKYQTFRSWDPAAFISQAFVSKFAVKQQSFDSLQLSDGQQLFSWIEASNNSNKGSIQIVRLDQNYQLDYFQRFACLPNCQKCPNDNICDICYDHYENINNKECKVICPNLCESCNNPTSCSICQEGSYLNDLGECYIPDGQFMEIPIPIKRSDNQINPRVASFSDGSFVVVWQAENQDGDGYGVYAQKFNSLIERIGSEIRVNVNVLNQQYYPDITILDNQNVIIVWADGQIQQQATLYYQRFDKNLLRIGEPVIIDKIKVEYIEQYDTPFVVQSLPQSKFVICWISYLDWMSNFYITLVDSNGVQQNSHIWSMSEQVREIVIASNGLNFVAIQKYSCKLTAFIFNLEGQYQYERQIDSNWDCSISAGISTNSKGEYIVSYIQDEHVRVSIYDNQFNILTTSPKLDDLSDTRADNPDIITLNGDQIVVVWQNTDRMDPIFRSRKLKMQILDNALVPLTQVKEVNLITTFAKLPQLSLLNNNQYVVVWQGMHQKANVDSEYGVYLMRYNSNGEQTNPGGPICPDKCEKCQESTTCIKCQIDYDLINNECRPRCPENCLSCNTSNICDICLPGFELNVVGHCIYITPDPIPYPLPIPGYPSKLYPSFKSIQKYGETSVLIYGSSLIQIDNKYYLDVSLMLINDSDKSQPKYNNRIEIDGEWSNIYNFDVLVIDQDIIIYWTEHSYSVKQVQLKQIRLDSGLSQLGSETIDTFDFDFYEHTNRKVYLFASNGNYYIFQSIQNINGQFELFGHIVDRQLYTKIPQRKLMDTFDQISRKQILYIDNEFIITQYLMEIRWWKFNSNLDYINEGMTWPIFNGDIDYSSISIQQLTNRNLVVAWRSKSQLPQSSSNQLKYLLLTFNFDVIDSEKIIVTSNDVLQNPVIITTTSSFYIIWNQESVVSSLLNCNQYSEFGGLPLSEIQKLNRLDNNVSFYTGTKITGEDIYVIWISYSETTAEYQYQLVKIGPQGRLPCPIDPPICPFGCNDCQNEFSCRGVCHPDYLYDPITHQCVMPCPTNCKQCSLPGQCNICDVGYKLINHLCVKNTCQVGCELCDELQTCLKCPLGYQIVDQFKCKYTCDENCQICGEDKCTQCKESYYWSERDRLCVDITIYIYQTSKDNPLKAVFESKDYVLMWYETGINEGIYIQLYRSNGKPVGRPTKVNEEDLLGTRRLLQQSNSFDVRLFADLAAIKNELVVLWVDQTQGDMMKVKFKKFDNNNTQLSSAITISEQPKQNLTSMAAPCIIKPTTNNQFVIGWFNQQAQNLKQTATMFIQSFNSQLEPIGQLSTLQNADYTNIPLISASQNGEVYITYTSQGYTYLAQMSQDGYQIGDPLQIAQPNQTIKSSNLDDGNMIYVFESKSTNVSPPQFVLSYQILNLDKKQNEPQLLTSQSYGEQQPDVVAISNGFIITWRSVDKTFKSQDVYFQVFDNSGKMKSSQIKVKRQGIHPQYPRIQILNNDELVITWTAESIDDSTVNTFFMQQFKLSEILFIDPNEPVKPSQIACSQNCQYCESNNTCIVCIQGYYTENDKCIMDCPINCQSCQQPNICEQCEQGYQTTLDNKCDLITCDLGYQLNNENECVPICSDNCLVCQSQTQCLECDTNYYLGKGVCLPSLGDITATINQSNQGIAIYEIIIIIVGSLLFLGCLFYVYKRYQKNVAKHDNGQQQLANQVDDTSRVPQQTIINTFVTVNRGQPENLQFD</sequence>
<dbReference type="SMART" id="SM00181">
    <property type="entry name" value="EGF"/>
    <property type="match status" value="20"/>
</dbReference>
<feature type="domain" description="EGF-like" evidence="3">
    <location>
        <begin position="5097"/>
        <end position="5127"/>
    </location>
</feature>
<evidence type="ECO:0000313" key="5">
    <source>
        <dbReference type="Proteomes" id="UP000689195"/>
    </source>
</evidence>
<protein>
    <recommendedName>
        <fullName evidence="3">EGF-like domain-containing protein</fullName>
    </recommendedName>
</protein>
<feature type="domain" description="EGF-like" evidence="3">
    <location>
        <begin position="4118"/>
        <end position="4148"/>
    </location>
</feature>
<feature type="domain" description="EGF-like" evidence="3">
    <location>
        <begin position="5142"/>
        <end position="5175"/>
    </location>
</feature>
<feature type="domain" description="EGF-like" evidence="3">
    <location>
        <begin position="2215"/>
        <end position="2246"/>
    </location>
</feature>
<feature type="domain" description="EGF-like" evidence="3">
    <location>
        <begin position="1779"/>
        <end position="1814"/>
    </location>
</feature>
<organism evidence="4 5">
    <name type="scientific">Paramecium pentaurelia</name>
    <dbReference type="NCBI Taxonomy" id="43138"/>
    <lineage>
        <taxon>Eukaryota</taxon>
        <taxon>Sar</taxon>
        <taxon>Alveolata</taxon>
        <taxon>Ciliophora</taxon>
        <taxon>Intramacronucleata</taxon>
        <taxon>Oligohymenophorea</taxon>
        <taxon>Peniculida</taxon>
        <taxon>Parameciidae</taxon>
        <taxon>Paramecium</taxon>
    </lineage>
</organism>
<dbReference type="InterPro" id="IPR006212">
    <property type="entry name" value="Furin_repeat"/>
</dbReference>
<dbReference type="SMART" id="SM00261">
    <property type="entry name" value="FU"/>
    <property type="match status" value="11"/>
</dbReference>
<evidence type="ECO:0000259" key="3">
    <source>
        <dbReference type="SMART" id="SM00181"/>
    </source>
</evidence>
<evidence type="ECO:0000256" key="2">
    <source>
        <dbReference type="SAM" id="SignalP"/>
    </source>
</evidence>
<dbReference type="OrthoDB" id="409374at2759"/>
<gene>
    <name evidence="4" type="ORF">PPENT_87.1.T1460105</name>
</gene>
<feature type="domain" description="EGF-like" evidence="3">
    <location>
        <begin position="3669"/>
        <end position="3703"/>
    </location>
</feature>
<feature type="domain" description="EGF-like" evidence="3">
    <location>
        <begin position="2735"/>
        <end position="2770"/>
    </location>
</feature>
<feature type="domain" description="EGF-like" evidence="3">
    <location>
        <begin position="4542"/>
        <end position="4574"/>
    </location>
</feature>
<dbReference type="InterPro" id="IPR000742">
    <property type="entry name" value="EGF"/>
</dbReference>
<feature type="domain" description="EGF-like" evidence="3">
    <location>
        <begin position="4087"/>
        <end position="4116"/>
    </location>
</feature>
<keyword evidence="2" id="KW-0732">Signal</keyword>
<feature type="domain" description="EGF-like" evidence="3">
    <location>
        <begin position="5066"/>
        <end position="5095"/>
    </location>
</feature>
<feature type="domain" description="EGF-like" evidence="3">
    <location>
        <begin position="3217"/>
        <end position="3250"/>
    </location>
</feature>
<keyword evidence="1" id="KW-1133">Transmembrane helix</keyword>
<name>A0A8S1Y1S9_9CILI</name>
<feature type="transmembrane region" description="Helical" evidence="1">
    <location>
        <begin position="5192"/>
        <end position="5215"/>
    </location>
</feature>
<comment type="caution">
    <text evidence="4">The sequence shown here is derived from an EMBL/GenBank/DDBJ whole genome shotgun (WGS) entry which is preliminary data.</text>
</comment>
<dbReference type="Proteomes" id="UP000689195">
    <property type="component" value="Unassembled WGS sequence"/>
</dbReference>
<dbReference type="InterPro" id="IPR052798">
    <property type="entry name" value="Giardia_VSA"/>
</dbReference>
<feature type="domain" description="EGF-like" evidence="3">
    <location>
        <begin position="4576"/>
        <end position="4605"/>
    </location>
</feature>